<dbReference type="EMBL" id="CVRI01000045">
    <property type="protein sequence ID" value="CRK97007.1"/>
    <property type="molecule type" value="Genomic_DNA"/>
</dbReference>
<sequence>MKSDVHVNQRLFGRHVFVKTDHIKHKFQGLINQIISGCKCTPNIINFQMLSFIVLSASSLIKGIHESRWKKNLTISTMKEKKNMKRINGKHFSFFLFCRCIMLPYVYLLMITSQNFTQQPEHERLKASDHCIMEQFSLLTCLIKYLQDNCLCFVFQKTTKKYINNDIVGLTSTFGVQFHFWAKVEDWEDGRWKKSIEHNS</sequence>
<evidence type="ECO:0000313" key="3">
    <source>
        <dbReference type="Proteomes" id="UP000183832"/>
    </source>
</evidence>
<keyword evidence="1" id="KW-0472">Membrane</keyword>
<dbReference type="AlphaFoldDB" id="A0A1J1I9P9"/>
<organism evidence="2 3">
    <name type="scientific">Clunio marinus</name>
    <dbReference type="NCBI Taxonomy" id="568069"/>
    <lineage>
        <taxon>Eukaryota</taxon>
        <taxon>Metazoa</taxon>
        <taxon>Ecdysozoa</taxon>
        <taxon>Arthropoda</taxon>
        <taxon>Hexapoda</taxon>
        <taxon>Insecta</taxon>
        <taxon>Pterygota</taxon>
        <taxon>Neoptera</taxon>
        <taxon>Endopterygota</taxon>
        <taxon>Diptera</taxon>
        <taxon>Nematocera</taxon>
        <taxon>Chironomoidea</taxon>
        <taxon>Chironomidae</taxon>
        <taxon>Clunio</taxon>
    </lineage>
</organism>
<name>A0A1J1I9P9_9DIPT</name>
<reference evidence="2 3" key="1">
    <citation type="submission" date="2015-04" db="EMBL/GenBank/DDBJ databases">
        <authorList>
            <person name="Syromyatnikov M.Y."/>
            <person name="Popov V.N."/>
        </authorList>
    </citation>
    <scope>NUCLEOTIDE SEQUENCE [LARGE SCALE GENOMIC DNA]</scope>
</reference>
<dbReference type="Proteomes" id="UP000183832">
    <property type="component" value="Unassembled WGS sequence"/>
</dbReference>
<proteinExistence type="predicted"/>
<gene>
    <name evidence="2" type="ORF">CLUMA_CG010389</name>
</gene>
<evidence type="ECO:0000313" key="2">
    <source>
        <dbReference type="EMBL" id="CRK97007.1"/>
    </source>
</evidence>
<feature type="transmembrane region" description="Helical" evidence="1">
    <location>
        <begin position="92"/>
        <end position="110"/>
    </location>
</feature>
<accession>A0A1J1I9P9</accession>
<evidence type="ECO:0000256" key="1">
    <source>
        <dbReference type="SAM" id="Phobius"/>
    </source>
</evidence>
<keyword evidence="1" id="KW-1133">Transmembrane helix</keyword>
<keyword evidence="3" id="KW-1185">Reference proteome</keyword>
<keyword evidence="1" id="KW-0812">Transmembrane</keyword>
<protein>
    <submittedName>
        <fullName evidence="2">CLUMA_CG010389, isoform A</fullName>
    </submittedName>
</protein>